<dbReference type="GO" id="GO:0008658">
    <property type="term" value="F:penicillin binding"/>
    <property type="evidence" value="ECO:0007669"/>
    <property type="project" value="InterPro"/>
</dbReference>
<dbReference type="Pfam" id="PF00905">
    <property type="entry name" value="Transpeptidase"/>
    <property type="match status" value="1"/>
</dbReference>
<feature type="transmembrane region" description="Helical" evidence="4">
    <location>
        <begin position="12"/>
        <end position="30"/>
    </location>
</feature>
<dbReference type="InterPro" id="IPR005543">
    <property type="entry name" value="PASTA_dom"/>
</dbReference>
<comment type="caution">
    <text evidence="6">The sequence shown here is derived from an EMBL/GenBank/DDBJ whole genome shotgun (WGS) entry which is preliminary data.</text>
</comment>
<keyword evidence="2" id="KW-0378">Hydrolase</keyword>
<dbReference type="PROSITE" id="PS51178">
    <property type="entry name" value="PASTA"/>
    <property type="match status" value="1"/>
</dbReference>
<keyword evidence="6" id="KW-0131">Cell cycle</keyword>
<dbReference type="RefSeq" id="WP_116496488.1">
    <property type="nucleotide sequence ID" value="NZ_QENZ01000004.1"/>
</dbReference>
<dbReference type="InterPro" id="IPR050515">
    <property type="entry name" value="Beta-lactam/transpept"/>
</dbReference>
<dbReference type="GO" id="GO:0071555">
    <property type="term" value="P:cell wall organization"/>
    <property type="evidence" value="ECO:0007669"/>
    <property type="project" value="TreeGrafter"/>
</dbReference>
<dbReference type="Pfam" id="PF03717">
    <property type="entry name" value="PBP_dimer"/>
    <property type="match status" value="1"/>
</dbReference>
<evidence type="ECO:0000256" key="2">
    <source>
        <dbReference type="ARBA" id="ARBA00022645"/>
    </source>
</evidence>
<reference evidence="6 7" key="1">
    <citation type="submission" date="2018-05" db="EMBL/GenBank/DDBJ databases">
        <title>Genomic Encyclopedia of Type Strains, Phase IV (KMG-IV): sequencing the most valuable type-strain genomes for metagenomic binning, comparative biology and taxonomic classification.</title>
        <authorList>
            <person name="Goeker M."/>
        </authorList>
    </citation>
    <scope>NUCLEOTIDE SEQUENCE [LARGE SCALE GENOMIC DNA]</scope>
    <source>
        <strain evidence="6 7">DSM 28579</strain>
    </source>
</reference>
<dbReference type="Gene3D" id="3.90.1310.10">
    <property type="entry name" value="Penicillin-binding protein 2a (Domain 2)"/>
    <property type="match status" value="1"/>
</dbReference>
<keyword evidence="2" id="KW-0645">Protease</keyword>
<evidence type="ECO:0000313" key="7">
    <source>
        <dbReference type="Proteomes" id="UP000251835"/>
    </source>
</evidence>
<dbReference type="Gene3D" id="3.40.710.10">
    <property type="entry name" value="DD-peptidase/beta-lactamase superfamily"/>
    <property type="match status" value="1"/>
</dbReference>
<feature type="domain" description="PASTA" evidence="5">
    <location>
        <begin position="626"/>
        <end position="684"/>
    </location>
</feature>
<keyword evidence="6" id="KW-0132">Cell division</keyword>
<dbReference type="InterPro" id="IPR036138">
    <property type="entry name" value="PBP_dimer_sf"/>
</dbReference>
<gene>
    <name evidence="6" type="ORF">C7377_1266</name>
</gene>
<keyword evidence="3 4" id="KW-0472">Membrane</keyword>
<evidence type="ECO:0000256" key="4">
    <source>
        <dbReference type="SAM" id="Phobius"/>
    </source>
</evidence>
<dbReference type="Proteomes" id="UP000251835">
    <property type="component" value="Unassembled WGS sequence"/>
</dbReference>
<sequence length="684" mass="76274">MSIKRDIVRNVRIFWAILAFFALLIVGRIVQLQMTPVSEIGAVAVEVYTTKKKFAAPRGEIYAKNGYLLACSLTFFDLRMDLGAEAITDSIFSANVDSLALCLARLFKDKNQNAYLRELKSARRNNERYHYLGNRKINYMEAEKVKRFPILRRGKYKGGLILEQEILRHRPFGMLGERTLGKLETNAKGVKVGALGLEHAYESELKGVEGVREWRIAPRNRMDFIVKEAVEGNDIITTIDVDMQDLAESALMEQLEQFKAHHGTVTVMEVSTGEIKAIANLEIASDGNYYERRNHAIADAVEPGSVFKLPSMIALLEDGVVKLTDSINTGNGARRFYGATMRDYHAVGKITVQEVFEKSSNVGTSMLVHAAYKDNPQRYIDRLYDLHLGEPLNLKIKGEGRPYIKDTKSSAWWSTSLPWMSVGYEVNVTPLHMLTLYNAIANNGKMVKPRLVYAIKRNGKMIRDFSKPIVIDNNICSEETVKKLHIMLEGVVERGTARNIRDSRYKIAGKTGTAHIAKVGGGYDNQNYRATFIGYFPADNPKYSCAVVIDKPDRSIGRFGGSVAGPVFKKISDALYAKGMLTEKKPLESVLDSTRHRLMLLPGINESTALGKVIGEEFLQENSPIKNSESLMPNVVGMTLTDAVFLLESKGLKVKVQGSGLITNQSLKPGTKIVKGTQVNIYLS</sequence>
<dbReference type="SUPFAM" id="SSF56519">
    <property type="entry name" value="Penicillin binding protein dimerisation domain"/>
    <property type="match status" value="1"/>
</dbReference>
<dbReference type="Gene3D" id="3.30.10.20">
    <property type="match status" value="1"/>
</dbReference>
<dbReference type="AlphaFoldDB" id="A0A7L4UP98"/>
<dbReference type="PANTHER" id="PTHR30627:SF1">
    <property type="entry name" value="PEPTIDOGLYCAN D,D-TRANSPEPTIDASE FTSI"/>
    <property type="match status" value="1"/>
</dbReference>
<dbReference type="Pfam" id="PF03793">
    <property type="entry name" value="PASTA"/>
    <property type="match status" value="1"/>
</dbReference>
<dbReference type="Gene3D" id="3.30.450.330">
    <property type="match status" value="1"/>
</dbReference>
<keyword evidence="4" id="KW-0812">Transmembrane</keyword>
<name>A0A7L4UP98_BALHA</name>
<dbReference type="GO" id="GO:0004180">
    <property type="term" value="F:carboxypeptidase activity"/>
    <property type="evidence" value="ECO:0007669"/>
    <property type="project" value="UniProtKB-KW"/>
</dbReference>
<dbReference type="CDD" id="cd06575">
    <property type="entry name" value="PASTA_Pbp2x-like_2"/>
    <property type="match status" value="1"/>
</dbReference>
<dbReference type="InterPro" id="IPR012338">
    <property type="entry name" value="Beta-lactam/transpept-like"/>
</dbReference>
<keyword evidence="4" id="KW-1133">Transmembrane helix</keyword>
<protein>
    <submittedName>
        <fullName evidence="6">Cell division protein FtsI (Penicillin-binding protein 3)</fullName>
    </submittedName>
</protein>
<evidence type="ECO:0000256" key="3">
    <source>
        <dbReference type="ARBA" id="ARBA00023136"/>
    </source>
</evidence>
<dbReference type="SUPFAM" id="SSF56601">
    <property type="entry name" value="beta-lactamase/transpeptidase-like"/>
    <property type="match status" value="1"/>
</dbReference>
<evidence type="ECO:0000256" key="1">
    <source>
        <dbReference type="ARBA" id="ARBA00004370"/>
    </source>
</evidence>
<dbReference type="SMART" id="SM00740">
    <property type="entry name" value="PASTA"/>
    <property type="match status" value="1"/>
</dbReference>
<dbReference type="GO" id="GO:0005886">
    <property type="term" value="C:plasma membrane"/>
    <property type="evidence" value="ECO:0007669"/>
    <property type="project" value="TreeGrafter"/>
</dbReference>
<dbReference type="InterPro" id="IPR001460">
    <property type="entry name" value="PCN-bd_Tpept"/>
</dbReference>
<keyword evidence="2" id="KW-0121">Carboxypeptidase</keyword>
<dbReference type="EMBL" id="QENZ01000004">
    <property type="protein sequence ID" value="PVX50938.1"/>
    <property type="molecule type" value="Genomic_DNA"/>
</dbReference>
<dbReference type="PANTHER" id="PTHR30627">
    <property type="entry name" value="PEPTIDOGLYCAN D,D-TRANSPEPTIDASE"/>
    <property type="match status" value="1"/>
</dbReference>
<dbReference type="SUPFAM" id="SSF54184">
    <property type="entry name" value="Penicillin-binding protein 2x (pbp-2x), c-terminal domain"/>
    <property type="match status" value="1"/>
</dbReference>
<evidence type="ECO:0000313" key="6">
    <source>
        <dbReference type="EMBL" id="PVX50938.1"/>
    </source>
</evidence>
<evidence type="ECO:0000259" key="5">
    <source>
        <dbReference type="PROSITE" id="PS51178"/>
    </source>
</evidence>
<accession>A0A7L4UP98</accession>
<proteinExistence type="predicted"/>
<comment type="subcellular location">
    <subcellularLocation>
        <location evidence="1">Membrane</location>
    </subcellularLocation>
</comment>
<dbReference type="GO" id="GO:0051301">
    <property type="term" value="P:cell division"/>
    <property type="evidence" value="ECO:0007669"/>
    <property type="project" value="UniProtKB-KW"/>
</dbReference>
<dbReference type="InterPro" id="IPR005311">
    <property type="entry name" value="PBP_dimer"/>
</dbReference>
<dbReference type="OrthoDB" id="9804124at2"/>
<keyword evidence="7" id="KW-1185">Reference proteome</keyword>
<organism evidence="6 7">
    <name type="scientific">Balneicella halophila</name>
    <dbReference type="NCBI Taxonomy" id="1537566"/>
    <lineage>
        <taxon>Bacteria</taxon>
        <taxon>Pseudomonadati</taxon>
        <taxon>Bacteroidota</taxon>
        <taxon>Bacteroidia</taxon>
        <taxon>Bacteroidales</taxon>
        <taxon>Balneicellaceae</taxon>
        <taxon>Balneicella</taxon>
    </lineage>
</organism>